<keyword evidence="3" id="KW-1185">Reference proteome</keyword>
<dbReference type="InterPro" id="IPR001173">
    <property type="entry name" value="Glyco_trans_2-like"/>
</dbReference>
<dbReference type="SUPFAM" id="SSF53448">
    <property type="entry name" value="Nucleotide-diphospho-sugar transferases"/>
    <property type="match status" value="1"/>
</dbReference>
<evidence type="ECO:0000313" key="3">
    <source>
        <dbReference type="Proteomes" id="UP000202176"/>
    </source>
</evidence>
<dbReference type="KEGG" id="vg:18266417"/>
<sequence length="411" mass="47754">MKICLNLIVKNESHVIERCLDSLNNLYFSSPSGDLRHAVEAVAILDTGSTDTTISQISTWIEKNGKKGGVKSQPWTEPFFNFSINRNHALDYAYEVLEKISKKKDDWYILITDADNLIFSMEGDEKKIILPELKADNYLAQLRRGVAHYDGTFLIRFKPEQGWEWHCGLHEFVSAKEDVTTERLSCLWVSSGCEGFRSQDSLKYVRDVKLLRGLIERIEKFKKREVRGAYEEDEIAQHDRYCFYLAQSLRDSGSDLGSEKEAEKAYLKRAKLGGWKQEVYVCYVEAFKLREKRKGKPDPIGLDYLGQAFNIDPERLEAPYYLIKALNSESFKRFHQSWHFAKPLLSKKKPEGCLFIEAHVYEYAFFDEASVSCFYTGEKKLAKAMFEKQLQNPKLPSHHQDRIRNNIRFCD</sequence>
<dbReference type="Gene3D" id="3.90.550.10">
    <property type="entry name" value="Spore Coat Polysaccharide Biosynthesis Protein SpsA, Chain A"/>
    <property type="match status" value="1"/>
</dbReference>
<evidence type="ECO:0000259" key="1">
    <source>
        <dbReference type="Pfam" id="PF00535"/>
    </source>
</evidence>
<feature type="domain" description="Glycosyltransferase 2-like" evidence="1">
    <location>
        <begin position="8"/>
        <end position="117"/>
    </location>
</feature>
<gene>
    <name evidence="2" type="ORF">pv_390</name>
</gene>
<dbReference type="Pfam" id="PF00535">
    <property type="entry name" value="Glycos_transf_2"/>
    <property type="match status" value="1"/>
</dbReference>
<dbReference type="GeneID" id="18266417"/>
<name>W5S5F5_9VIRU</name>
<protein>
    <submittedName>
        <fullName evidence="2">Glycosyltransferase family 2</fullName>
    </submittedName>
</protein>
<organism evidence="2 3">
    <name type="scientific">Pithovirus sibericum</name>
    <dbReference type="NCBI Taxonomy" id="1450746"/>
    <lineage>
        <taxon>Viruses</taxon>
        <taxon>Pithoviruses</taxon>
        <taxon>Orthopithovirinae</taxon>
        <taxon>Alphapithovirus</taxon>
        <taxon>Alphapithovirus sibericum</taxon>
    </lineage>
</organism>
<evidence type="ECO:0000313" key="2">
    <source>
        <dbReference type="EMBL" id="AHH01956.1"/>
    </source>
</evidence>
<accession>W5S5F5</accession>
<dbReference type="OrthoDB" id="27317at10239"/>
<dbReference type="InterPro" id="IPR029044">
    <property type="entry name" value="Nucleotide-diphossugar_trans"/>
</dbReference>
<reference evidence="2 3" key="1">
    <citation type="journal article" date="2014" name="Proc. Natl. Acad. Sci. U.S.A.">
        <title>Thirty-thousand-year-old distant relative of giant icosahedral DNA viruses with a pandoravirus morphology.</title>
        <authorList>
            <person name="Legendre M."/>
            <person name="Bartoli J."/>
            <person name="Shmakova L."/>
            <person name="Jeudy S."/>
            <person name="Labadie K."/>
            <person name="Adrait A."/>
            <person name="Lescot M."/>
            <person name="Poirot O."/>
            <person name="Bertaux L."/>
            <person name="Bruley C."/>
            <person name="Coute Y."/>
            <person name="Rivkina E."/>
            <person name="Abergel C."/>
            <person name="Claverie J.M."/>
        </authorList>
    </citation>
    <scope>NUCLEOTIDE SEQUENCE [LARGE SCALE GENOMIC DNA]</scope>
    <source>
        <strain evidence="2">P1084-T</strain>
    </source>
</reference>
<dbReference type="RefSeq" id="YP_009001291.1">
    <property type="nucleotide sequence ID" value="NC_023423.1"/>
</dbReference>
<proteinExistence type="predicted"/>
<dbReference type="EMBL" id="KF740664">
    <property type="protein sequence ID" value="AHH01956.1"/>
    <property type="molecule type" value="Genomic_DNA"/>
</dbReference>
<dbReference type="Proteomes" id="UP000202176">
    <property type="component" value="Segment"/>
</dbReference>